<dbReference type="InterPro" id="IPR002636">
    <property type="entry name" value="DUF29"/>
</dbReference>
<name>A0A0A1VWW9_MICAE</name>
<dbReference type="Proteomes" id="UP000030321">
    <property type="component" value="Unassembled WGS sequence"/>
</dbReference>
<dbReference type="Pfam" id="PF01724">
    <property type="entry name" value="DUF29"/>
    <property type="match status" value="1"/>
</dbReference>
<dbReference type="PANTHER" id="PTHR34235:SF3">
    <property type="entry name" value="SLR1203 PROTEIN"/>
    <property type="match status" value="1"/>
</dbReference>
<organism evidence="1 2">
    <name type="scientific">Microcystis aeruginosa NIES-44</name>
    <dbReference type="NCBI Taxonomy" id="449439"/>
    <lineage>
        <taxon>Bacteria</taxon>
        <taxon>Bacillati</taxon>
        <taxon>Cyanobacteriota</taxon>
        <taxon>Cyanophyceae</taxon>
        <taxon>Oscillatoriophycideae</taxon>
        <taxon>Chroococcales</taxon>
        <taxon>Microcystaceae</taxon>
        <taxon>Microcystis</taxon>
    </lineage>
</organism>
<dbReference type="RefSeq" id="WP_008199264.1">
    <property type="nucleotide sequence ID" value="NZ_BBPA01000053.1"/>
</dbReference>
<evidence type="ECO:0000313" key="1">
    <source>
        <dbReference type="EMBL" id="GAL94084.1"/>
    </source>
</evidence>
<dbReference type="AlphaFoldDB" id="A0A0A1VWW9"/>
<dbReference type="EMBL" id="BBPA01000053">
    <property type="protein sequence ID" value="GAL94084.1"/>
    <property type="molecule type" value="Genomic_DNA"/>
</dbReference>
<evidence type="ECO:0000313" key="2">
    <source>
        <dbReference type="Proteomes" id="UP000030321"/>
    </source>
</evidence>
<reference evidence="2" key="1">
    <citation type="journal article" date="2015" name="Genome">
        <title>Whole Genome Sequence of the Non-Microcystin-Producing Microcystis aeruginosa Strain NIES-44.</title>
        <authorList>
            <person name="Okano K."/>
            <person name="Miyata N."/>
            <person name="Ozaki Y."/>
        </authorList>
    </citation>
    <scope>NUCLEOTIDE SEQUENCE [LARGE SCALE GENOMIC DNA]</scope>
    <source>
        <strain evidence="2">NIES-44</strain>
    </source>
</reference>
<accession>A0A0A1VWW9</accession>
<gene>
    <name evidence="1" type="ORF">N44_02664</name>
</gene>
<proteinExistence type="predicted"/>
<comment type="caution">
    <text evidence="1">The sequence shown here is derived from an EMBL/GenBank/DDBJ whole genome shotgun (WGS) entry which is preliminary data.</text>
</comment>
<sequence length="146" mass="17520">MTTKDLYEQDYPAWLEETAKQLRQRQTDVLDWEHLEEEIEALGNQQRHKVDSYLLQLLIHLLLYQYWPEERERCARGWQDEIGNFRVELELLLESKTLYNYFLTRIAVIYPKAVKRVRQKSQLPAAIFAESCPYSPEQILDSDFLP</sequence>
<dbReference type="Gene3D" id="1.20.1220.20">
    <property type="entry name" value="Uncharcterised protein PF01724"/>
    <property type="match status" value="1"/>
</dbReference>
<protein>
    <recommendedName>
        <fullName evidence="3">DUF29 domain-containing protein</fullName>
    </recommendedName>
</protein>
<evidence type="ECO:0008006" key="3">
    <source>
        <dbReference type="Google" id="ProtNLM"/>
    </source>
</evidence>
<dbReference type="PANTHER" id="PTHR34235">
    <property type="entry name" value="SLR1203 PROTEIN-RELATED"/>
    <property type="match status" value="1"/>
</dbReference>